<feature type="transmembrane region" description="Helical" evidence="8">
    <location>
        <begin position="2185"/>
        <end position="2205"/>
    </location>
</feature>
<evidence type="ECO:0000256" key="6">
    <source>
        <dbReference type="ARBA" id="ARBA00048960"/>
    </source>
</evidence>
<dbReference type="InterPro" id="IPR058656">
    <property type="entry name" value="Mok11-13/Ags1-like_GH"/>
</dbReference>
<proteinExistence type="inferred from homology"/>
<keyword evidence="8" id="KW-1133">Transmembrane helix</keyword>
<evidence type="ECO:0000259" key="9">
    <source>
        <dbReference type="SMART" id="SM00642"/>
    </source>
</evidence>
<feature type="transmembrane region" description="Helical" evidence="8">
    <location>
        <begin position="2321"/>
        <end position="2344"/>
    </location>
</feature>
<feature type="transmembrane region" description="Helical" evidence="8">
    <location>
        <begin position="1072"/>
        <end position="1096"/>
    </location>
</feature>
<protein>
    <recommendedName>
        <fullName evidence="2">alpha-1,3-glucan synthase</fullName>
        <ecNumber evidence="2">2.4.1.183</ecNumber>
    </recommendedName>
</protein>
<feature type="region of interest" description="Disordered" evidence="7">
    <location>
        <begin position="1903"/>
        <end position="1937"/>
    </location>
</feature>
<sequence>MARCTDMAVTQATSLDRGWTDKAVLGILPGGWGPWTPERHIIRPVSATHPLDYYGEWSNHTYNKSPSNWRFPFYTLFLDRLANGDPSNDNANGTLFEQDILSNQFRHGGDVAGLLDSLDYIQGMGMKGLYIAGSPFMNQPWTADSYSPVDLTILDHHFGTIDTWRTAITAIHARGMYVVLDNTFATMGDLFGFDGYLNTTTPFSLAEHKSQWKGQRRYLDFDIGEEYNTTCAYPRFWNETGYRIDSIYTDKMKGCYNSEFDQYGDTEAFGVYPDFQRQLTKFASVQDRLREWHPPVLEKINHFSCMVIKMLDIDGFRFDKATQITVDAQAGFGQYMRNCAKSVGKDNFFMPGEITGGNTFGSIYLGRGRQPDMLPENATVATKMTNNSNSKYFIRDQGMGALDAAAFHYTIYRSLTRFLGMDGNLEAGYDANGGTWTEAWNTMLLTNDMVNENSGIFDPRHMFGVTNQDVFRWPAISQGTERMILGMFVTAIHLPGIPLVTFGEEQAFYVLDSTADNYIYGRQPMTASIAWQMHGCYSLGSSQYYQMPLNDSRNGCKDDTVSYDHRDPSHPVRNILKHMYFLREQFPVLNDGWYLQDLSNQTHDVVLPGSSGKPTETGIWSVVRKEFTGSQTLSSNQTIWFVYHNVNETTTYTFDCNSDKTSFLSAFDKDTTAKNLMYPFDEITLGSTTTTKANTGCVSNITMKPYEFKVYVPKAAFVTALPMITKFLPGHDVRVKSSVSPGEQETVDVEIQFSAVMSCDAVTSSILLNSTVEDLRIAQIKSGSVKCSTLNSTTTRYVGDLPSAWTWKATLENVSNGIHAITVKNASRTDGTATNSVDRFIFRVGQDDNPMVFPHTANYTRALIHTNGSSKDLYISHKAAGADKWRYSLTWGSSWSNWENYYGGNSTLQQQNWTGTSLQKWDGTHIMAQYWSRLSGSSAVIQHADLGREGQPPRRFPHLFAQGPYNQYGFDSGLKNKVELTKDGSWDWHFMSEWPDTVQLNVWGMNPDGQPDAAFVYGDIDADGILDRLPPSSLSNLAINVTNGPPSPWLAWKLSIDDGTLRYTLLPVGNRWLQLALFMLMAFIPLITACLAVWAYMRGFYEVKFNEVGVSEKTGFMALPLALRRGRGMKKLAQFASEDNLTNMDSAIPFSTAVAGLSEKRRTVLIATLEYDIDDWNIKIKIGGLGVMAQLMGKNLEHQDLIWVVSCVGGVYYPPATAVEPMEVIILCEKYDIQVQVHQLRNITYVLLDAPIFRAQSKTEPYPPRMDDLDSAVYYSAWNQCIARAIQRYPVDLYHINDYHGACAPLYLLPETIPCCLSLHNAEFQGLWPMRTPKERAEVCSVFNLSEKTVAQYVQFGSVFNLLHAGASYLRVHQKGVGAVGVSNKYGKRSWARYPIFWGLKAIGKLPNPDPTDTEAWDKQLPKEGDIHVDPTYEAGRGELKRQAQEWAGLEQRADAELFVFVGRWSVQKGVDLIADVFPAVLEHHEKVQLICIGPVIDLYGKFAALKLGKMMEKYPGRVYSKPEFTALPPYIFSGAEFALIPSRDEPFGLVAVEFGRKGALGVGARVGGLGQMPGWWYTVESTTSAHLLKQFKESIDTALASSQETRAMMRARSAKQRFPVQQWKEDLGILQSKCIKLHDQEVEKHGGRLTRHHDSGAPAPPIVTLENNELRSVSSPTTGSAVEGPSSGGLKRTLSLGVRQGPGHRASGDGDGENHPENIPEEEEYIVEHGDQTAGEEGNPDSLPLPPWPIRGPGSRFSTASAMSAVSFDPQRASTATEHPSPVPSPAFLRPDRDGAESPGYYEPDSLVPPSPGFYQQPDANRSSLLSLNLVVGEKKDFKLQKVDPFFTDSNMEYFHAFESKLGDLNGKNSEHDLCIEEYLIKSERTWFGKFRDARLGRTTEKGIAGSRVTSRAPSPSPSTYRFPNDSYSEEDENDKTPLRDEFLLGDDYKPPTGLKKHAQMKVGDWPIYTLLLAIGQIISANSYQVTLLTGSVGQAASKLYVVASIYLVASIGWWVLFRRVKSVYCLSSPFIFYGLAFLLLGMAPFVSNTTGRGWLQNVATGIYAVASASGSLFFAMNFGDEGGAPVKDWIYRACIIQGTQQLYNAALWYWGTTFTATSSSSGSTVASSYNAFVNSWRMTAITVPVAILMWVVGYLILVGLPSFYRQAPGAVPSFYSALARRKIVVWTLVTVLIQNFFLSAPYGRNWQFLWASRAAPKWAVALLMVLFFLVIWVGILLVFAKLSKSHSWIVPIFAIGLGAPRWCQMLWSTSNIGLHLPWAGGAISSALVSRALWLWLGLLDTIQGVGFGMIFLQTLTRIHVAFTLIAAQVLGSIATIIARAAAPNNLGPGDVFPDFSQGANHVLSKAWFWIALLFQLLVCAGYLTFFRKEQLNKP</sequence>
<feature type="transmembrane region" description="Helical" evidence="8">
    <location>
        <begin position="2368"/>
        <end position="2388"/>
    </location>
</feature>
<evidence type="ECO:0000256" key="7">
    <source>
        <dbReference type="SAM" id="MobiDB-lite"/>
    </source>
</evidence>
<dbReference type="GO" id="GO:0070600">
    <property type="term" value="P:fungal-type cell wall (1-&gt;3)-alpha-glucan biosynthetic process"/>
    <property type="evidence" value="ECO:0007669"/>
    <property type="project" value="TreeGrafter"/>
</dbReference>
<dbReference type="FunFam" id="3.20.20.80:FF:000073">
    <property type="entry name" value="Alpha-1,3-glucan synthase Ags2"/>
    <property type="match status" value="1"/>
</dbReference>
<evidence type="ECO:0000256" key="4">
    <source>
        <dbReference type="ARBA" id="ARBA00022679"/>
    </source>
</evidence>
<dbReference type="Pfam" id="PF26108">
    <property type="entry name" value="GH_Mok13"/>
    <property type="match status" value="1"/>
</dbReference>
<comment type="caution">
    <text evidence="10">The sequence shown here is derived from an EMBL/GenBank/DDBJ whole genome shotgun (WGS) entry which is preliminary data.</text>
</comment>
<evidence type="ECO:0000313" key="11">
    <source>
        <dbReference type="Proteomes" id="UP000433883"/>
    </source>
</evidence>
<feature type="compositionally biased region" description="Polar residues" evidence="7">
    <location>
        <begin position="1671"/>
        <end position="1681"/>
    </location>
</feature>
<dbReference type="PANTHER" id="PTHR47182">
    <property type="entry name" value="CELL WALL ALPHA-1,3-GLUCAN SYNTHASE AGS1-RELATED"/>
    <property type="match status" value="1"/>
</dbReference>
<evidence type="ECO:0000256" key="8">
    <source>
        <dbReference type="SAM" id="Phobius"/>
    </source>
</evidence>
<comment type="similarity">
    <text evidence="1">Belongs to the glycosyltransferase group 1 family.</text>
</comment>
<organism evidence="10 11">
    <name type="scientific">Venturia inaequalis</name>
    <name type="common">Apple scab fungus</name>
    <dbReference type="NCBI Taxonomy" id="5025"/>
    <lineage>
        <taxon>Eukaryota</taxon>
        <taxon>Fungi</taxon>
        <taxon>Dikarya</taxon>
        <taxon>Ascomycota</taxon>
        <taxon>Pezizomycotina</taxon>
        <taxon>Dothideomycetes</taxon>
        <taxon>Pleosporomycetidae</taxon>
        <taxon>Venturiales</taxon>
        <taxon>Venturiaceae</taxon>
        <taxon>Venturia</taxon>
    </lineage>
</organism>
<dbReference type="InterPro" id="IPR017853">
    <property type="entry name" value="GH"/>
</dbReference>
<feature type="compositionally biased region" description="Polar residues" evidence="7">
    <location>
        <begin position="1909"/>
        <end position="1923"/>
    </location>
</feature>
<feature type="transmembrane region" description="Helical" evidence="8">
    <location>
        <begin position="2143"/>
        <end position="2165"/>
    </location>
</feature>
<gene>
    <name evidence="10" type="ORF">BLS_000831</name>
</gene>
<dbReference type="Pfam" id="PF26122">
    <property type="entry name" value="CBM_Mok13"/>
    <property type="match status" value="1"/>
</dbReference>
<dbReference type="GO" id="GO:0047657">
    <property type="term" value="F:alpha-1,3-glucan synthase activity"/>
    <property type="evidence" value="ECO:0007669"/>
    <property type="project" value="UniProtKB-EC"/>
</dbReference>
<dbReference type="Gene3D" id="3.40.50.2000">
    <property type="entry name" value="Glycogen Phosphorylase B"/>
    <property type="match status" value="2"/>
</dbReference>
<dbReference type="EMBL" id="WNWQ01000117">
    <property type="protein sequence ID" value="KAE9978153.1"/>
    <property type="molecule type" value="Genomic_DNA"/>
</dbReference>
<dbReference type="InterPro" id="IPR058657">
    <property type="entry name" value="Mok11-13/Ags1-like_Ig"/>
</dbReference>
<comment type="catalytic activity">
    <reaction evidence="6">
        <text>[(1-&gt;3)-alpha-D-glucosyl](n) + UDP-alpha-D-glucose = [(1-&gt;3)-alpha-D-glucosyl](n+1) + UDP + H(+)</text>
        <dbReference type="Rhea" id="RHEA:19749"/>
        <dbReference type="Rhea" id="RHEA-COMP:11150"/>
        <dbReference type="Rhea" id="RHEA-COMP:11151"/>
        <dbReference type="ChEBI" id="CHEBI:15378"/>
        <dbReference type="ChEBI" id="CHEBI:28100"/>
        <dbReference type="ChEBI" id="CHEBI:58223"/>
        <dbReference type="ChEBI" id="CHEBI:58885"/>
        <dbReference type="EC" id="2.4.1.183"/>
    </reaction>
</comment>
<feature type="region of interest" description="Disordered" evidence="7">
    <location>
        <begin position="1731"/>
        <end position="1819"/>
    </location>
</feature>
<feature type="domain" description="Glycosyl hydrolase family 13 catalytic" evidence="9">
    <location>
        <begin position="75"/>
        <end position="529"/>
    </location>
</feature>
<accession>A0A8H3UZR4</accession>
<keyword evidence="8" id="KW-0812">Transmembrane</keyword>
<reference evidence="10 11" key="1">
    <citation type="submission" date="2019-11" db="EMBL/GenBank/DDBJ databases">
        <title>Venturia inaequalis Genome Resource.</title>
        <authorList>
            <person name="Lichtner F.J."/>
        </authorList>
    </citation>
    <scope>NUCLEOTIDE SEQUENCE [LARGE SCALE GENOMIC DNA]</scope>
    <source>
        <strain evidence="10">Bline_iso_100314</strain>
    </source>
</reference>
<dbReference type="Pfam" id="PF26114">
    <property type="entry name" value="Ig_2_Mok13"/>
    <property type="match status" value="1"/>
</dbReference>
<dbReference type="InterPro" id="IPR013534">
    <property type="entry name" value="Starch_synth_cat_dom"/>
</dbReference>
<dbReference type="GO" id="GO:0009277">
    <property type="term" value="C:fungal-type cell wall"/>
    <property type="evidence" value="ECO:0007669"/>
    <property type="project" value="TreeGrafter"/>
</dbReference>
<dbReference type="Pfam" id="PF13692">
    <property type="entry name" value="Glyco_trans_1_4"/>
    <property type="match status" value="1"/>
</dbReference>
<dbReference type="InterPro" id="IPR058655">
    <property type="entry name" value="Mok11-14/Ags1-like"/>
</dbReference>
<dbReference type="SMART" id="SM00642">
    <property type="entry name" value="Aamy"/>
    <property type="match status" value="1"/>
</dbReference>
<dbReference type="FunFam" id="3.40.50.2000:FF:000052">
    <property type="entry name" value="Alpha-1,3-glucan synthase Ags2"/>
    <property type="match status" value="1"/>
</dbReference>
<dbReference type="PANTHER" id="PTHR47182:SF2">
    <property type="entry name" value="CELL WALL ALPHA-1,3-GLUCAN SYNTHASE AGS1"/>
    <property type="match status" value="1"/>
</dbReference>
<dbReference type="SUPFAM" id="SSF51445">
    <property type="entry name" value="(Trans)glycosidases"/>
    <property type="match status" value="1"/>
</dbReference>
<dbReference type="Gene3D" id="3.20.20.80">
    <property type="entry name" value="Glycosidases"/>
    <property type="match status" value="1"/>
</dbReference>
<dbReference type="Pfam" id="PF26111">
    <property type="entry name" value="Ig_Mok13"/>
    <property type="match status" value="1"/>
</dbReference>
<feature type="transmembrane region" description="Helical" evidence="8">
    <location>
        <begin position="1997"/>
        <end position="2018"/>
    </location>
</feature>
<feature type="transmembrane region" description="Helical" evidence="8">
    <location>
        <begin position="2294"/>
        <end position="2314"/>
    </location>
</feature>
<keyword evidence="5" id="KW-0961">Cell wall biogenesis/degradation</keyword>
<name>A0A8H3UZR4_VENIN</name>
<feature type="transmembrane region" description="Helical" evidence="8">
    <location>
        <begin position="2249"/>
        <end position="2269"/>
    </location>
</feature>
<feature type="region of interest" description="Disordered" evidence="7">
    <location>
        <begin position="1671"/>
        <end position="1719"/>
    </location>
</feature>
<keyword evidence="3" id="KW-0328">Glycosyltransferase</keyword>
<feature type="compositionally biased region" description="Basic and acidic residues" evidence="7">
    <location>
        <begin position="1707"/>
        <end position="1719"/>
    </location>
</feature>
<dbReference type="InterPro" id="IPR058659">
    <property type="entry name" value="Mok11-13/Ags1-like_CBM"/>
</dbReference>
<feature type="transmembrane region" description="Helical" evidence="8">
    <location>
        <begin position="2220"/>
        <end position="2242"/>
    </location>
</feature>
<dbReference type="InterPro" id="IPR006047">
    <property type="entry name" value="GH13_cat_dom"/>
</dbReference>
<dbReference type="InterPro" id="IPR058654">
    <property type="entry name" value="Mok11-14/Ags1-like_TM"/>
</dbReference>
<keyword evidence="8" id="KW-0472">Membrane</keyword>
<evidence type="ECO:0000256" key="5">
    <source>
        <dbReference type="ARBA" id="ARBA00023316"/>
    </source>
</evidence>
<evidence type="ECO:0000256" key="1">
    <source>
        <dbReference type="ARBA" id="ARBA00006122"/>
    </source>
</evidence>
<dbReference type="CDD" id="cd03791">
    <property type="entry name" value="GT5_Glycogen_synthase_DULL1-like"/>
    <property type="match status" value="1"/>
</dbReference>
<dbReference type="Proteomes" id="UP000433883">
    <property type="component" value="Unassembled WGS sequence"/>
</dbReference>
<feature type="transmembrane region" description="Helical" evidence="8">
    <location>
        <begin position="2060"/>
        <end position="2080"/>
    </location>
</feature>
<feature type="transmembrane region" description="Helical" evidence="8">
    <location>
        <begin position="1967"/>
        <end position="1985"/>
    </location>
</feature>
<dbReference type="FunFam" id="3.40.50.2000:FF:000058">
    <property type="entry name" value="Alpha-1,3-glucan synthase Ags1"/>
    <property type="match status" value="1"/>
</dbReference>
<evidence type="ECO:0000256" key="3">
    <source>
        <dbReference type="ARBA" id="ARBA00022676"/>
    </source>
</evidence>
<dbReference type="SUPFAM" id="SSF53756">
    <property type="entry name" value="UDP-Glycosyltransferase/glycogen phosphorylase"/>
    <property type="match status" value="1"/>
</dbReference>
<dbReference type="Pfam" id="PF08323">
    <property type="entry name" value="Glyco_transf_5"/>
    <property type="match status" value="1"/>
</dbReference>
<dbReference type="Pfam" id="PF26127">
    <property type="entry name" value="12TM_Mok13"/>
    <property type="match status" value="1"/>
</dbReference>
<dbReference type="EC" id="2.4.1.183" evidence="2"/>
<dbReference type="InterPro" id="IPR058658">
    <property type="entry name" value="Mok11-13/Ags1-like_Ig_2"/>
</dbReference>
<dbReference type="Pfam" id="PF00128">
    <property type="entry name" value="Alpha-amylase"/>
    <property type="match status" value="1"/>
</dbReference>
<feature type="transmembrane region" description="Helical" evidence="8">
    <location>
        <begin position="2025"/>
        <end position="2048"/>
    </location>
</feature>
<keyword evidence="4" id="KW-0808">Transferase</keyword>
<evidence type="ECO:0000256" key="2">
    <source>
        <dbReference type="ARBA" id="ARBA00012688"/>
    </source>
</evidence>
<evidence type="ECO:0000313" key="10">
    <source>
        <dbReference type="EMBL" id="KAE9978153.1"/>
    </source>
</evidence>
<dbReference type="CDD" id="cd11323">
    <property type="entry name" value="AmyAc_AGS"/>
    <property type="match status" value="1"/>
</dbReference>